<comment type="subcellular location">
    <subcellularLocation>
        <location evidence="1">Cell membrane</location>
        <topology evidence="1">Multi-pass membrane protein</topology>
    </subcellularLocation>
</comment>
<feature type="transmembrane region" description="Helical" evidence="6">
    <location>
        <begin position="388"/>
        <end position="409"/>
    </location>
</feature>
<protein>
    <recommendedName>
        <fullName evidence="9">MurJ-like flippase</fullName>
    </recommendedName>
</protein>
<keyword evidence="2" id="KW-1003">Cell membrane</keyword>
<sequence length="473" mass="51344">MPEPTTPDTGSHNNAAVSTDAINQPPKAGLLSSLFQRLPMTVFWALAAQGIVSVTRILTTVTVGGRFAPDDTASGAMLGSPEQLSLYYAAFGVLTVLIAMHEGFVTIPMTVFLPRQGKEREATFSGHMLLASLCFIGLALCMVAMWIIYQYQIGGGMTSALTVIAFVIVLAPLQLLREFSRRWLLANLQVRPSALLEILFSVAFLTCLAALFFFQQLTAIRAFVAIAAVNVMALGAWWYFYRSNFAITLDGSGKQLKENFRYGRWAAGENFCSSITMFFCVWYLNRELGLVPGGVYSACFNVMLLANPFLLGVCSLLGARAAQEFTKGGWNAMLKTLAQYGTFVFVVLMGFAVLLWVFGADLTNLLFSEKYQAWFDVNAGGINRVTSVLGLAVPFLGVSFVLSTALLAIRRPNDNFFCALASLMVLVGINLAFGPSLMVAAISFVSASATNAAFRMGCLLRAWAVRETADIST</sequence>
<name>A0A5B9P7K3_9BACT</name>
<evidence type="ECO:0008006" key="9">
    <source>
        <dbReference type="Google" id="ProtNLM"/>
    </source>
</evidence>
<feature type="transmembrane region" description="Helical" evidence="6">
    <location>
        <begin position="337"/>
        <end position="358"/>
    </location>
</feature>
<evidence type="ECO:0000256" key="4">
    <source>
        <dbReference type="ARBA" id="ARBA00022989"/>
    </source>
</evidence>
<dbReference type="STRING" id="980251.GCA_001642875_00124"/>
<reference evidence="7 8" key="1">
    <citation type="submission" date="2019-08" db="EMBL/GenBank/DDBJ databases">
        <title>Deep-cultivation of Planctomycetes and their phenomic and genomic characterization uncovers novel biology.</title>
        <authorList>
            <person name="Wiegand S."/>
            <person name="Jogler M."/>
            <person name="Boedeker C."/>
            <person name="Pinto D."/>
            <person name="Vollmers J."/>
            <person name="Rivas-Marin E."/>
            <person name="Kohn T."/>
            <person name="Peeters S.H."/>
            <person name="Heuer A."/>
            <person name="Rast P."/>
            <person name="Oberbeckmann S."/>
            <person name="Bunk B."/>
            <person name="Jeske O."/>
            <person name="Meyerdierks A."/>
            <person name="Storesund J.E."/>
            <person name="Kallscheuer N."/>
            <person name="Luecker S."/>
            <person name="Lage O.M."/>
            <person name="Pohl T."/>
            <person name="Merkel B.J."/>
            <person name="Hornburger P."/>
            <person name="Mueller R.-W."/>
            <person name="Bruemmer F."/>
            <person name="Labrenz M."/>
            <person name="Spormann A.M."/>
            <person name="Op den Camp H."/>
            <person name="Overmann J."/>
            <person name="Amann R."/>
            <person name="Jetten M.S.M."/>
            <person name="Mascher T."/>
            <person name="Medema M.H."/>
            <person name="Devos D.P."/>
            <person name="Kaster A.-K."/>
            <person name="Ovreas L."/>
            <person name="Rohde M."/>
            <person name="Galperin M.Y."/>
            <person name="Jogler C."/>
        </authorList>
    </citation>
    <scope>NUCLEOTIDE SEQUENCE [LARGE SCALE GENOMIC DNA]</scope>
    <source>
        <strain evidence="7 8">FC18</strain>
    </source>
</reference>
<dbReference type="AlphaFoldDB" id="A0A5B9P7K3"/>
<dbReference type="GO" id="GO:0005886">
    <property type="term" value="C:plasma membrane"/>
    <property type="evidence" value="ECO:0007669"/>
    <property type="project" value="UniProtKB-SubCell"/>
</dbReference>
<feature type="transmembrane region" description="Helical" evidence="6">
    <location>
        <begin position="85"/>
        <end position="107"/>
    </location>
</feature>
<feature type="transmembrane region" description="Helical" evidence="6">
    <location>
        <begin position="194"/>
        <end position="214"/>
    </location>
</feature>
<dbReference type="InterPro" id="IPR050833">
    <property type="entry name" value="Poly_Biosynth_Transport"/>
</dbReference>
<feature type="transmembrane region" description="Helical" evidence="6">
    <location>
        <begin position="220"/>
        <end position="241"/>
    </location>
</feature>
<proteinExistence type="predicted"/>
<feature type="transmembrane region" description="Helical" evidence="6">
    <location>
        <begin position="155"/>
        <end position="173"/>
    </location>
</feature>
<organism evidence="7 8">
    <name type="scientific">Mariniblastus fucicola</name>
    <dbReference type="NCBI Taxonomy" id="980251"/>
    <lineage>
        <taxon>Bacteria</taxon>
        <taxon>Pseudomonadati</taxon>
        <taxon>Planctomycetota</taxon>
        <taxon>Planctomycetia</taxon>
        <taxon>Pirellulales</taxon>
        <taxon>Pirellulaceae</taxon>
        <taxon>Mariniblastus</taxon>
    </lineage>
</organism>
<evidence type="ECO:0000256" key="6">
    <source>
        <dbReference type="SAM" id="Phobius"/>
    </source>
</evidence>
<keyword evidence="5 6" id="KW-0472">Membrane</keyword>
<dbReference type="PANTHER" id="PTHR30250:SF11">
    <property type="entry name" value="O-ANTIGEN TRANSPORTER-RELATED"/>
    <property type="match status" value="1"/>
</dbReference>
<evidence type="ECO:0000256" key="5">
    <source>
        <dbReference type="ARBA" id="ARBA00023136"/>
    </source>
</evidence>
<dbReference type="Proteomes" id="UP000322214">
    <property type="component" value="Chromosome"/>
</dbReference>
<evidence type="ECO:0000313" key="8">
    <source>
        <dbReference type="Proteomes" id="UP000322214"/>
    </source>
</evidence>
<feature type="transmembrane region" description="Helical" evidence="6">
    <location>
        <begin position="439"/>
        <end position="458"/>
    </location>
</feature>
<evidence type="ECO:0000256" key="2">
    <source>
        <dbReference type="ARBA" id="ARBA00022475"/>
    </source>
</evidence>
<evidence type="ECO:0000313" key="7">
    <source>
        <dbReference type="EMBL" id="QEG22308.1"/>
    </source>
</evidence>
<feature type="transmembrane region" description="Helical" evidence="6">
    <location>
        <begin position="128"/>
        <end position="149"/>
    </location>
</feature>
<gene>
    <name evidence="7" type="ORF">MFFC18_21840</name>
</gene>
<dbReference type="RefSeq" id="WP_148618793.1">
    <property type="nucleotide sequence ID" value="NZ_CP042912.1"/>
</dbReference>
<keyword evidence="8" id="KW-1185">Reference proteome</keyword>
<feature type="transmembrane region" description="Helical" evidence="6">
    <location>
        <begin position="290"/>
        <end position="317"/>
    </location>
</feature>
<accession>A0A5B9P7K3</accession>
<feature type="transmembrane region" description="Helical" evidence="6">
    <location>
        <begin position="262"/>
        <end position="284"/>
    </location>
</feature>
<evidence type="ECO:0000256" key="1">
    <source>
        <dbReference type="ARBA" id="ARBA00004651"/>
    </source>
</evidence>
<feature type="transmembrane region" description="Helical" evidence="6">
    <location>
        <begin position="416"/>
        <end position="433"/>
    </location>
</feature>
<feature type="transmembrane region" description="Helical" evidence="6">
    <location>
        <begin position="42"/>
        <end position="65"/>
    </location>
</feature>
<dbReference type="PANTHER" id="PTHR30250">
    <property type="entry name" value="PST FAMILY PREDICTED COLANIC ACID TRANSPORTER"/>
    <property type="match status" value="1"/>
</dbReference>
<keyword evidence="3 6" id="KW-0812">Transmembrane</keyword>
<evidence type="ECO:0000256" key="3">
    <source>
        <dbReference type="ARBA" id="ARBA00022692"/>
    </source>
</evidence>
<keyword evidence="4 6" id="KW-1133">Transmembrane helix</keyword>
<dbReference type="KEGG" id="mff:MFFC18_21840"/>
<dbReference type="EMBL" id="CP042912">
    <property type="protein sequence ID" value="QEG22308.1"/>
    <property type="molecule type" value="Genomic_DNA"/>
</dbReference>
<dbReference type="OrthoDB" id="256428at2"/>